<feature type="transmembrane region" description="Helical" evidence="1">
    <location>
        <begin position="172"/>
        <end position="190"/>
    </location>
</feature>
<dbReference type="EMBL" id="WHLY01000002">
    <property type="protein sequence ID" value="MPR37148.1"/>
    <property type="molecule type" value="Genomic_DNA"/>
</dbReference>
<evidence type="ECO:0000256" key="1">
    <source>
        <dbReference type="SAM" id="Phobius"/>
    </source>
</evidence>
<sequence length="251" mass="26904">MADYITNRQNGQGTYYYPDGSAVPVNISSKPLDLPVFLTRSYGPRNADGSVDNTLSIAFDQIRTLGYAPVLGTLPNAAPIFNPNTQQYELSLNVTYRPEYFAQAASAYQGTTSEERKAFLIDQLSKLVQSWNQYAEEIAFLQTQAAQANGNSSVAAWAATVGGVAIATANPYAVGAGAVLTAASIVLGFIKKRQDSQQLKTLQLRAEYVAAEAAQIAAYHATYSKELKGSPLAALLIGGVGLYAAYHYDLL</sequence>
<name>A0A7C9G050_9BACT</name>
<evidence type="ECO:0000313" key="4">
    <source>
        <dbReference type="Proteomes" id="UP000479293"/>
    </source>
</evidence>
<feature type="transmembrane region" description="Helical" evidence="1">
    <location>
        <begin position="232"/>
        <end position="248"/>
    </location>
</feature>
<dbReference type="Proteomes" id="UP000479293">
    <property type="component" value="Unassembled WGS sequence"/>
</dbReference>
<keyword evidence="1" id="KW-0812">Transmembrane</keyword>
<organism evidence="3 4">
    <name type="scientific">Salmonirosea aquatica</name>
    <dbReference type="NCBI Taxonomy" id="2654236"/>
    <lineage>
        <taxon>Bacteria</taxon>
        <taxon>Pseudomonadati</taxon>
        <taxon>Bacteroidota</taxon>
        <taxon>Cytophagia</taxon>
        <taxon>Cytophagales</taxon>
        <taxon>Spirosomataceae</taxon>
        <taxon>Salmonirosea</taxon>
    </lineage>
</organism>
<accession>A0A7C9G050</accession>
<evidence type="ECO:0000313" key="3">
    <source>
        <dbReference type="EMBL" id="MPR37148.1"/>
    </source>
</evidence>
<comment type="caution">
    <text evidence="3">The sequence shown here is derived from an EMBL/GenBank/DDBJ whole genome shotgun (WGS) entry which is preliminary data.</text>
</comment>
<dbReference type="AlphaFoldDB" id="A0A7C9G050"/>
<dbReference type="EMBL" id="WHLY01000002">
    <property type="protein sequence ID" value="MPR37108.1"/>
    <property type="molecule type" value="Genomic_DNA"/>
</dbReference>
<keyword evidence="1" id="KW-0472">Membrane</keyword>
<protein>
    <submittedName>
        <fullName evidence="3">Uncharacterized protein</fullName>
    </submittedName>
</protein>
<gene>
    <name evidence="2" type="ORF">GBK04_28185</name>
    <name evidence="3" type="ORF">GBK04_28390</name>
</gene>
<keyword evidence="4" id="KW-1185">Reference proteome</keyword>
<reference evidence="3 4" key="1">
    <citation type="submission" date="2019-10" db="EMBL/GenBank/DDBJ databases">
        <title>Draft Genome Sequence of Cytophagaceae sp. SJW1-29.</title>
        <authorList>
            <person name="Choi A."/>
        </authorList>
    </citation>
    <scope>NUCLEOTIDE SEQUENCE [LARGE SCALE GENOMIC DNA]</scope>
    <source>
        <strain evidence="3 4">SJW1-29</strain>
    </source>
</reference>
<evidence type="ECO:0000313" key="2">
    <source>
        <dbReference type="EMBL" id="MPR37108.1"/>
    </source>
</evidence>
<dbReference type="RefSeq" id="WP_152765658.1">
    <property type="nucleotide sequence ID" value="NZ_WHLY01000002.1"/>
</dbReference>
<keyword evidence="1" id="KW-1133">Transmembrane helix</keyword>
<proteinExistence type="predicted"/>